<gene>
    <name evidence="1" type="ORF">MUN80_19940</name>
</gene>
<proteinExistence type="predicted"/>
<keyword evidence="2" id="KW-1185">Reference proteome</keyword>
<name>A0ABY4F7P4_9BACT</name>
<evidence type="ECO:0000313" key="2">
    <source>
        <dbReference type="Proteomes" id="UP000831785"/>
    </source>
</evidence>
<sequence>MSESSEPLPLQEEGPMPISFRATPYDAAGPAPVVAMGYYFYFPVPGRCQSQIHHTPHNTGRARLGQQYLRLQFSSLLDAVHFRIDRTELLPGWIGTYQLRCPTVPAAPGRVTYCYTCQEKPGSGVSRLRFRGVGSRLTGGVTITAYDPQRQLLSGYYEVRASNQPAPAHRGLAEHRCTIVLAGDFNDLCVGAKPAPDTLPVPTTGGI</sequence>
<evidence type="ECO:0000313" key="1">
    <source>
        <dbReference type="EMBL" id="UOQ52022.1"/>
    </source>
</evidence>
<dbReference type="RefSeq" id="WP_244715617.1">
    <property type="nucleotide sequence ID" value="NZ_CP095049.1"/>
</dbReference>
<reference evidence="1 2" key="1">
    <citation type="submission" date="2022-04" db="EMBL/GenBank/DDBJ databases">
        <title>Hymenobacter sp. isolated from the air.</title>
        <authorList>
            <person name="Won M."/>
            <person name="Lee C.-M."/>
            <person name="Woen H.-Y."/>
            <person name="Kwon S.-W."/>
        </authorList>
    </citation>
    <scope>NUCLEOTIDE SEQUENCE [LARGE SCALE GENOMIC DNA]</scope>
    <source>
        <strain evidence="2">5116 S-27</strain>
    </source>
</reference>
<protein>
    <submittedName>
        <fullName evidence="1">Uncharacterized protein</fullName>
    </submittedName>
</protein>
<dbReference type="EMBL" id="CP095049">
    <property type="protein sequence ID" value="UOQ52022.1"/>
    <property type="molecule type" value="Genomic_DNA"/>
</dbReference>
<organism evidence="1 2">
    <name type="scientific">Hymenobacter cellulosivorans</name>
    <dbReference type="NCBI Taxonomy" id="2932249"/>
    <lineage>
        <taxon>Bacteria</taxon>
        <taxon>Pseudomonadati</taxon>
        <taxon>Bacteroidota</taxon>
        <taxon>Cytophagia</taxon>
        <taxon>Cytophagales</taxon>
        <taxon>Hymenobacteraceae</taxon>
        <taxon>Hymenobacter</taxon>
    </lineage>
</organism>
<dbReference type="Proteomes" id="UP000831785">
    <property type="component" value="Chromosome"/>
</dbReference>
<accession>A0ABY4F7P4</accession>